<reference evidence="1" key="1">
    <citation type="submission" date="2018-05" db="EMBL/GenBank/DDBJ databases">
        <authorList>
            <person name="Lanie J.A."/>
            <person name="Ng W.-L."/>
            <person name="Kazmierczak K.M."/>
            <person name="Andrzejewski T.M."/>
            <person name="Davidsen T.M."/>
            <person name="Wayne K.J."/>
            <person name="Tettelin H."/>
            <person name="Glass J.I."/>
            <person name="Rusch D."/>
            <person name="Podicherti R."/>
            <person name="Tsui H.-C.T."/>
            <person name="Winkler M.E."/>
        </authorList>
    </citation>
    <scope>NUCLEOTIDE SEQUENCE</scope>
</reference>
<proteinExistence type="predicted"/>
<accession>A0A382QCM0</accession>
<dbReference type="EMBL" id="UINC01113588">
    <property type="protein sequence ID" value="SVC83304.1"/>
    <property type="molecule type" value="Genomic_DNA"/>
</dbReference>
<feature type="non-terminal residue" evidence="1">
    <location>
        <position position="76"/>
    </location>
</feature>
<organism evidence="1">
    <name type="scientific">marine metagenome</name>
    <dbReference type="NCBI Taxonomy" id="408172"/>
    <lineage>
        <taxon>unclassified sequences</taxon>
        <taxon>metagenomes</taxon>
        <taxon>ecological metagenomes</taxon>
    </lineage>
</organism>
<name>A0A382QCM0_9ZZZZ</name>
<gene>
    <name evidence="1" type="ORF">METZ01_LOCUS336158</name>
</gene>
<sequence>MIYSVIPNGASYCSWVDTPELDISFLTEETFFLRINNHYSNTIPVVKFRVESVETIGIGGEPVTIPKDFVLYPNYP</sequence>
<evidence type="ECO:0000313" key="1">
    <source>
        <dbReference type="EMBL" id="SVC83304.1"/>
    </source>
</evidence>
<protein>
    <submittedName>
        <fullName evidence="1">Uncharacterized protein</fullName>
    </submittedName>
</protein>
<dbReference type="AlphaFoldDB" id="A0A382QCM0"/>